<dbReference type="Proteomes" id="UP000290289">
    <property type="component" value="Chromosome 15"/>
</dbReference>
<protein>
    <submittedName>
        <fullName evidence="1">Uncharacterized protein</fullName>
    </submittedName>
</protein>
<dbReference type="EMBL" id="RDQH01000341">
    <property type="protein sequence ID" value="RXH75731.1"/>
    <property type="molecule type" value="Genomic_DNA"/>
</dbReference>
<gene>
    <name evidence="1" type="ORF">DVH24_039430</name>
</gene>
<comment type="caution">
    <text evidence="1">The sequence shown here is derived from an EMBL/GenBank/DDBJ whole genome shotgun (WGS) entry which is preliminary data.</text>
</comment>
<dbReference type="AlphaFoldDB" id="A0A498I2R2"/>
<sequence length="56" mass="6353">MPCDMVLFEYDSASLVRFISGTKKNCRRGMCLKVWVSRPPYALVHIISIDGLPCPH</sequence>
<proteinExistence type="predicted"/>
<evidence type="ECO:0000313" key="1">
    <source>
        <dbReference type="EMBL" id="RXH75731.1"/>
    </source>
</evidence>
<accession>A0A498I2R2</accession>
<organism evidence="1 2">
    <name type="scientific">Malus domestica</name>
    <name type="common">Apple</name>
    <name type="synonym">Pyrus malus</name>
    <dbReference type="NCBI Taxonomy" id="3750"/>
    <lineage>
        <taxon>Eukaryota</taxon>
        <taxon>Viridiplantae</taxon>
        <taxon>Streptophyta</taxon>
        <taxon>Embryophyta</taxon>
        <taxon>Tracheophyta</taxon>
        <taxon>Spermatophyta</taxon>
        <taxon>Magnoliopsida</taxon>
        <taxon>eudicotyledons</taxon>
        <taxon>Gunneridae</taxon>
        <taxon>Pentapetalae</taxon>
        <taxon>rosids</taxon>
        <taxon>fabids</taxon>
        <taxon>Rosales</taxon>
        <taxon>Rosaceae</taxon>
        <taxon>Amygdaloideae</taxon>
        <taxon>Maleae</taxon>
        <taxon>Malus</taxon>
    </lineage>
</organism>
<reference evidence="1 2" key="1">
    <citation type="submission" date="2018-10" db="EMBL/GenBank/DDBJ databases">
        <title>A high-quality apple genome assembly.</title>
        <authorList>
            <person name="Hu J."/>
        </authorList>
    </citation>
    <scope>NUCLEOTIDE SEQUENCE [LARGE SCALE GENOMIC DNA]</scope>
    <source>
        <strain evidence="2">cv. HFTH1</strain>
        <tissue evidence="1">Young leaf</tissue>
    </source>
</reference>
<evidence type="ECO:0000313" key="2">
    <source>
        <dbReference type="Proteomes" id="UP000290289"/>
    </source>
</evidence>
<name>A0A498I2R2_MALDO</name>
<keyword evidence="2" id="KW-1185">Reference proteome</keyword>